<feature type="compositionally biased region" description="Basic and acidic residues" evidence="1">
    <location>
        <begin position="19"/>
        <end position="58"/>
    </location>
</feature>
<gene>
    <name evidence="2" type="ordered locus">Kkor_1552</name>
</gene>
<keyword evidence="3" id="KW-1185">Reference proteome</keyword>
<sequence>MSKKNYTSEITDFLQELDETIKPDSPSRRAEKAKYDEINEKRDNPDYKDKKSKLWEEF</sequence>
<feature type="region of interest" description="Disordered" evidence="1">
    <location>
        <begin position="17"/>
        <end position="58"/>
    </location>
</feature>
<accession>C7RCH2</accession>
<dbReference type="EMBL" id="CP001707">
    <property type="protein sequence ID" value="ACV26964.1"/>
    <property type="molecule type" value="Genomic_DNA"/>
</dbReference>
<dbReference type="Proteomes" id="UP000001231">
    <property type="component" value="Chromosome"/>
</dbReference>
<dbReference type="RefSeq" id="WP_012801478.1">
    <property type="nucleotide sequence ID" value="NC_013166.1"/>
</dbReference>
<dbReference type="KEGG" id="kko:Kkor_1552"/>
<dbReference type="HOGENOM" id="CLU_200423_0_0_6"/>
<organism evidence="2 3">
    <name type="scientific">Kangiella koreensis (strain DSM 16069 / JCM 12317 / KCTC 12182 / SW-125)</name>
    <dbReference type="NCBI Taxonomy" id="523791"/>
    <lineage>
        <taxon>Bacteria</taxon>
        <taxon>Pseudomonadati</taxon>
        <taxon>Pseudomonadota</taxon>
        <taxon>Gammaproteobacteria</taxon>
        <taxon>Kangiellales</taxon>
        <taxon>Kangiellaceae</taxon>
        <taxon>Kangiella</taxon>
    </lineage>
</organism>
<dbReference type="AlphaFoldDB" id="C7RCH2"/>
<dbReference type="NCBIfam" id="NF041950">
    <property type="entry name" value="CBU_0585_fam"/>
    <property type="match status" value="1"/>
</dbReference>
<dbReference type="InterPro" id="IPR049640">
    <property type="entry name" value="CBU_0585/lpg0581-like"/>
</dbReference>
<name>C7RCH2_KANKD</name>
<dbReference type="STRING" id="523791.Kkor_1552"/>
<evidence type="ECO:0000256" key="1">
    <source>
        <dbReference type="SAM" id="MobiDB-lite"/>
    </source>
</evidence>
<protein>
    <submittedName>
        <fullName evidence="2">Uncharacterized protein</fullName>
    </submittedName>
</protein>
<evidence type="ECO:0000313" key="3">
    <source>
        <dbReference type="Proteomes" id="UP000001231"/>
    </source>
</evidence>
<evidence type="ECO:0000313" key="2">
    <source>
        <dbReference type="EMBL" id="ACV26964.1"/>
    </source>
</evidence>
<reference evidence="2 3" key="1">
    <citation type="journal article" date="2009" name="Stand. Genomic Sci.">
        <title>Complete genome sequence of Kangiella koreensis type strain (SW-125).</title>
        <authorList>
            <person name="Han C."/>
            <person name="Sikorski J."/>
            <person name="Lapidus A."/>
            <person name="Nolan M."/>
            <person name="Glavina Del Rio T."/>
            <person name="Tice H."/>
            <person name="Cheng J.F."/>
            <person name="Lucas S."/>
            <person name="Chen F."/>
            <person name="Copeland A."/>
            <person name="Ivanova N."/>
            <person name="Mavromatis K."/>
            <person name="Ovchinnikova G."/>
            <person name="Pati A."/>
            <person name="Bruce D."/>
            <person name="Goodwin L."/>
            <person name="Pitluck S."/>
            <person name="Chen A."/>
            <person name="Palaniappan K."/>
            <person name="Land M."/>
            <person name="Hauser L."/>
            <person name="Chang Y.J."/>
            <person name="Jeffries C.D."/>
            <person name="Chain P."/>
            <person name="Saunders E."/>
            <person name="Brettin T."/>
            <person name="Goker M."/>
            <person name="Tindall B.J."/>
            <person name="Bristow J."/>
            <person name="Eisen J.A."/>
            <person name="Markowitz V."/>
            <person name="Hugenholtz P."/>
            <person name="Kyrpides N.C."/>
            <person name="Klenk H.P."/>
            <person name="Detter J.C."/>
        </authorList>
    </citation>
    <scope>NUCLEOTIDE SEQUENCE [LARGE SCALE GENOMIC DNA]</scope>
    <source>
        <strain evidence="3">DSM 16069 / KCTC 12182 / SW-125</strain>
    </source>
</reference>
<dbReference type="InParanoid" id="C7RCH2"/>
<proteinExistence type="predicted"/>